<dbReference type="GO" id="GO:0046872">
    <property type="term" value="F:metal ion binding"/>
    <property type="evidence" value="ECO:0007669"/>
    <property type="project" value="UniProtKB-KW"/>
</dbReference>
<dbReference type="Gene3D" id="1.10.3090.10">
    <property type="entry name" value="cca-adding enzyme, domain 2"/>
    <property type="match status" value="1"/>
</dbReference>
<dbReference type="PANTHER" id="PTHR46173:SF1">
    <property type="entry name" value="CCA TRNA NUCLEOTIDYLTRANSFERASE 1, MITOCHONDRIAL"/>
    <property type="match status" value="1"/>
</dbReference>
<evidence type="ECO:0000256" key="4">
    <source>
        <dbReference type="ARBA" id="ARBA00022695"/>
    </source>
</evidence>
<gene>
    <name evidence="11" type="ORF">ILP92_02240</name>
</gene>
<dbReference type="Gene3D" id="3.30.460.10">
    <property type="entry name" value="Beta Polymerase, domain 2"/>
    <property type="match status" value="1"/>
</dbReference>
<evidence type="ECO:0000256" key="3">
    <source>
        <dbReference type="ARBA" id="ARBA00022694"/>
    </source>
</evidence>
<dbReference type="EMBL" id="JAEKPD010000001">
    <property type="protein sequence ID" value="MBJ3761568.1"/>
    <property type="molecule type" value="Genomic_DNA"/>
</dbReference>
<dbReference type="PANTHER" id="PTHR46173">
    <property type="entry name" value="CCA TRNA NUCLEOTIDYLTRANSFERASE 1, MITOCHONDRIAL"/>
    <property type="match status" value="1"/>
</dbReference>
<evidence type="ECO:0000256" key="5">
    <source>
        <dbReference type="ARBA" id="ARBA00022723"/>
    </source>
</evidence>
<evidence type="ECO:0000313" key="12">
    <source>
        <dbReference type="Proteomes" id="UP000642488"/>
    </source>
</evidence>
<keyword evidence="3" id="KW-0819">tRNA processing</keyword>
<protein>
    <submittedName>
        <fullName evidence="11">CCA tRNA nucleotidyltransferase</fullName>
    </submittedName>
</protein>
<keyword evidence="7" id="KW-0460">Magnesium</keyword>
<dbReference type="GO" id="GO:0000049">
    <property type="term" value="F:tRNA binding"/>
    <property type="evidence" value="ECO:0007669"/>
    <property type="project" value="TreeGrafter"/>
</dbReference>
<keyword evidence="2 8" id="KW-0808">Transferase</keyword>
<dbReference type="InterPro" id="IPR050264">
    <property type="entry name" value="Bact_CCA-adding_enz_type3_sf"/>
</dbReference>
<proteinExistence type="inferred from homology"/>
<keyword evidence="8" id="KW-0694">RNA-binding</keyword>
<dbReference type="Pfam" id="PF12627">
    <property type="entry name" value="PolyA_pol_RNAbd"/>
    <property type="match status" value="1"/>
</dbReference>
<keyword evidence="6" id="KW-0547">Nucleotide-binding</keyword>
<evidence type="ECO:0000256" key="2">
    <source>
        <dbReference type="ARBA" id="ARBA00022679"/>
    </source>
</evidence>
<name>A0A934MBC5_9RHOB</name>
<dbReference type="AlphaFoldDB" id="A0A934MBC5"/>
<evidence type="ECO:0000256" key="7">
    <source>
        <dbReference type="ARBA" id="ARBA00022842"/>
    </source>
</evidence>
<dbReference type="CDD" id="cd05398">
    <property type="entry name" value="NT_ClassII-CCAase"/>
    <property type="match status" value="1"/>
</dbReference>
<accession>A0A934MBC5</accession>
<comment type="cofactor">
    <cofactor evidence="1">
        <name>Mg(2+)</name>
        <dbReference type="ChEBI" id="CHEBI:18420"/>
    </cofactor>
</comment>
<dbReference type="Pfam" id="PF01743">
    <property type="entry name" value="PolyA_pol"/>
    <property type="match status" value="1"/>
</dbReference>
<feature type="domain" description="tRNA nucleotidyltransferase/poly(A) polymerase RNA and SrmB- binding" evidence="10">
    <location>
        <begin position="165"/>
        <end position="222"/>
    </location>
</feature>
<dbReference type="SUPFAM" id="SSF81891">
    <property type="entry name" value="Poly A polymerase C-terminal region-like"/>
    <property type="match status" value="1"/>
</dbReference>
<evidence type="ECO:0000313" key="11">
    <source>
        <dbReference type="EMBL" id="MBJ3761568.1"/>
    </source>
</evidence>
<dbReference type="GO" id="GO:0000166">
    <property type="term" value="F:nucleotide binding"/>
    <property type="evidence" value="ECO:0007669"/>
    <property type="project" value="UniProtKB-KW"/>
</dbReference>
<evidence type="ECO:0000259" key="9">
    <source>
        <dbReference type="Pfam" id="PF01743"/>
    </source>
</evidence>
<dbReference type="InterPro" id="IPR043519">
    <property type="entry name" value="NT_sf"/>
</dbReference>
<comment type="caution">
    <text evidence="11">The sequence shown here is derived from an EMBL/GenBank/DDBJ whole genome shotgun (WGS) entry which is preliminary data.</text>
</comment>
<keyword evidence="5" id="KW-0479">Metal-binding</keyword>
<comment type="similarity">
    <text evidence="8">Belongs to the tRNA nucleotidyltransferase/poly(A) polymerase family.</text>
</comment>
<dbReference type="InterPro" id="IPR032828">
    <property type="entry name" value="PolyA_RNA-bd"/>
</dbReference>
<dbReference type="InterPro" id="IPR002646">
    <property type="entry name" value="PolA_pol_head_dom"/>
</dbReference>
<dbReference type="SUPFAM" id="SSF81301">
    <property type="entry name" value="Nucleotidyltransferase"/>
    <property type="match status" value="1"/>
</dbReference>
<evidence type="ECO:0000259" key="10">
    <source>
        <dbReference type="Pfam" id="PF12627"/>
    </source>
</evidence>
<organism evidence="11 12">
    <name type="scientific">Palleronia pontilimi</name>
    <dbReference type="NCBI Taxonomy" id="1964209"/>
    <lineage>
        <taxon>Bacteria</taxon>
        <taxon>Pseudomonadati</taxon>
        <taxon>Pseudomonadota</taxon>
        <taxon>Alphaproteobacteria</taxon>
        <taxon>Rhodobacterales</taxon>
        <taxon>Roseobacteraceae</taxon>
        <taxon>Palleronia</taxon>
    </lineage>
</organism>
<keyword evidence="4" id="KW-0548">Nucleotidyltransferase</keyword>
<dbReference type="GO" id="GO:0008033">
    <property type="term" value="P:tRNA processing"/>
    <property type="evidence" value="ECO:0007669"/>
    <property type="project" value="UniProtKB-KW"/>
</dbReference>
<feature type="domain" description="Poly A polymerase head" evidence="9">
    <location>
        <begin position="9"/>
        <end position="131"/>
    </location>
</feature>
<dbReference type="Proteomes" id="UP000642488">
    <property type="component" value="Unassembled WGS sequence"/>
</dbReference>
<evidence type="ECO:0000256" key="1">
    <source>
        <dbReference type="ARBA" id="ARBA00001946"/>
    </source>
</evidence>
<sequence length="364" mass="38363">MLTDAGHQAYFVGGCVRNALLGVAVGDVDIATDARPESVTDLAEKAGLKPVPTGIEHGTVTVVADGRPFEVTTFRRDVETDGRRAVVAFSDRVEDDAARRDFTMNALYADAAGKIVDPLGGLPDLRARRVRFVGDADARIAEDYLRILRYFRLHALYGDVEAGLDAEALAACAAGADGIERLSAERIGAEMLKLLGAPDPAPSVAAMAQSGVLARVLPGADAAGLAVLVHLEGMAGVGADPVRRLAILGGEDTARRLRLSKKQAAQLAVLRDGIAGPQGVAELAWRHGAEFARDIELLRAASFAAPLPADLDARIALGAAARFPVRGSDLTDRYEGPALGAALRDMEQRWIASDFTLSRDDLLG</sequence>
<reference evidence="11" key="1">
    <citation type="submission" date="2020-12" db="EMBL/GenBank/DDBJ databases">
        <title>Bacterial taxonomy.</title>
        <authorList>
            <person name="Pan X."/>
        </authorList>
    </citation>
    <scope>NUCLEOTIDE SEQUENCE</scope>
    <source>
        <strain evidence="11">KCTC 52957</strain>
    </source>
</reference>
<dbReference type="GO" id="GO:0016779">
    <property type="term" value="F:nucleotidyltransferase activity"/>
    <property type="evidence" value="ECO:0007669"/>
    <property type="project" value="UniProtKB-KW"/>
</dbReference>
<evidence type="ECO:0000256" key="8">
    <source>
        <dbReference type="RuleBase" id="RU003953"/>
    </source>
</evidence>
<evidence type="ECO:0000256" key="6">
    <source>
        <dbReference type="ARBA" id="ARBA00022741"/>
    </source>
</evidence>
<keyword evidence="12" id="KW-1185">Reference proteome</keyword>